<feature type="binding site" evidence="6">
    <location>
        <position position="82"/>
    </location>
    <ligand>
        <name>[4Fe-4S] cluster</name>
        <dbReference type="ChEBI" id="CHEBI:49883"/>
        <note>4Fe-4S-S-AdoMet</note>
    </ligand>
</feature>
<keyword evidence="1" id="KW-0004">4Fe-4S</keyword>
<keyword evidence="2 6" id="KW-0949">S-adenosyl-L-methionine</keyword>
<comment type="caution">
    <text evidence="8">The sequence shown here is derived from an EMBL/GenBank/DDBJ whole genome shotgun (WGS) entry which is preliminary data.</text>
</comment>
<feature type="binding site" evidence="6">
    <location>
        <position position="86"/>
    </location>
    <ligand>
        <name>[4Fe-4S] cluster</name>
        <dbReference type="ChEBI" id="CHEBI:49883"/>
        <note>4Fe-4S-S-AdoMet</note>
    </ligand>
</feature>
<evidence type="ECO:0000256" key="6">
    <source>
        <dbReference type="PIRSR" id="PIRSR004869-50"/>
    </source>
</evidence>
<accession>A0A953M1T7</accession>
<evidence type="ECO:0000256" key="4">
    <source>
        <dbReference type="ARBA" id="ARBA00023004"/>
    </source>
</evidence>
<evidence type="ECO:0000259" key="7">
    <source>
        <dbReference type="PROSITE" id="PS51918"/>
    </source>
</evidence>
<evidence type="ECO:0000256" key="5">
    <source>
        <dbReference type="ARBA" id="ARBA00023014"/>
    </source>
</evidence>
<protein>
    <submittedName>
        <fullName evidence="8">AmmeMemoRadiSam system radical SAM enzyme</fullName>
    </submittedName>
</protein>
<dbReference type="InterPro" id="IPR007197">
    <property type="entry name" value="rSAM"/>
</dbReference>
<comment type="cofactor">
    <cofactor evidence="6">
        <name>[4Fe-4S] cluster</name>
        <dbReference type="ChEBI" id="CHEBI:49883"/>
    </cofactor>
    <text evidence="6">Binds 1 [4Fe-4S] cluster. The cluster is coordinated with 3 cysteines and an exchangeable S-adenosyl-L-methionine.</text>
</comment>
<dbReference type="InterPro" id="IPR013785">
    <property type="entry name" value="Aldolase_TIM"/>
</dbReference>
<evidence type="ECO:0000256" key="1">
    <source>
        <dbReference type="ARBA" id="ARBA00022485"/>
    </source>
</evidence>
<dbReference type="SUPFAM" id="SSF102114">
    <property type="entry name" value="Radical SAM enzymes"/>
    <property type="match status" value="1"/>
</dbReference>
<keyword evidence="5 6" id="KW-0411">Iron-sulfur</keyword>
<dbReference type="InterPro" id="IPR058240">
    <property type="entry name" value="rSAM_sf"/>
</dbReference>
<dbReference type="SFLD" id="SFLDG01101">
    <property type="entry name" value="Uncharacterised_Radical_SAM_Su"/>
    <property type="match status" value="1"/>
</dbReference>
<dbReference type="GO" id="GO:0051539">
    <property type="term" value="F:4 iron, 4 sulfur cluster binding"/>
    <property type="evidence" value="ECO:0007669"/>
    <property type="project" value="UniProtKB-KW"/>
</dbReference>
<keyword evidence="4 6" id="KW-0408">Iron</keyword>
<dbReference type="Proteomes" id="UP000705867">
    <property type="component" value="Unassembled WGS sequence"/>
</dbReference>
<reference evidence="8" key="2">
    <citation type="submission" date="2021-08" db="EMBL/GenBank/DDBJ databases">
        <authorList>
            <person name="Dalcin Martins P."/>
        </authorList>
    </citation>
    <scope>NUCLEOTIDE SEQUENCE</scope>
    <source>
        <strain evidence="8">MAG_39</strain>
    </source>
</reference>
<evidence type="ECO:0000256" key="2">
    <source>
        <dbReference type="ARBA" id="ARBA00022691"/>
    </source>
</evidence>
<dbReference type="InterPro" id="IPR006638">
    <property type="entry name" value="Elp3/MiaA/NifB-like_rSAM"/>
</dbReference>
<dbReference type="PANTHER" id="PTHR30352">
    <property type="entry name" value="PYRUVATE FORMATE-LYASE-ACTIVATING ENZYME"/>
    <property type="match status" value="1"/>
</dbReference>
<dbReference type="Gene3D" id="3.20.20.70">
    <property type="entry name" value="Aldolase class I"/>
    <property type="match status" value="1"/>
</dbReference>
<dbReference type="InterPro" id="IPR034457">
    <property type="entry name" value="Organic_radical-activating"/>
</dbReference>
<sequence>MKEARLYEKLGDGRVKCFLCPQYCSISPGKRGICAVRENREGVLYTLVYGKVAARNVDPIEKKPLFHFYPGSRSYSIATVGCNFRCMHCQNSGISQYPKEHPDIPGENMTPEQVVQEAERLGCTSISYTYTEPTIFLEFAYECARLAHQRGIRNVFVSNGYTSPDAARLIAPYLDANNIDLKGNDAFYRKIVGAKLQPVLDTIRLMKELGVWVEVTTLIIPDHNDSDEFLTFAAEFLKSVDPAIPWHVTQYYPTFKLIDKPRTPLSTLRRAREIGVKTGLKYVYEGNVPGEGGENTWCPSCRALLIERRGVQLTSLRMRDGKCLQCGAPIDGRGMP</sequence>
<proteinExistence type="predicted"/>
<feature type="binding site" evidence="6">
    <location>
        <position position="89"/>
    </location>
    <ligand>
        <name>[4Fe-4S] cluster</name>
        <dbReference type="ChEBI" id="CHEBI:49883"/>
        <note>4Fe-4S-S-AdoMet</note>
    </ligand>
</feature>
<evidence type="ECO:0000313" key="9">
    <source>
        <dbReference type="Proteomes" id="UP000705867"/>
    </source>
</evidence>
<dbReference type="EMBL" id="JAIOIV010000070">
    <property type="protein sequence ID" value="MBZ0156198.1"/>
    <property type="molecule type" value="Genomic_DNA"/>
</dbReference>
<dbReference type="NCBIfam" id="TIGR04337">
    <property type="entry name" value="AmmeMemoSam_rS"/>
    <property type="match status" value="1"/>
</dbReference>
<evidence type="ECO:0000313" key="8">
    <source>
        <dbReference type="EMBL" id="MBZ0156198.1"/>
    </source>
</evidence>
<dbReference type="PANTHER" id="PTHR30352:SF5">
    <property type="entry name" value="PYRUVATE FORMATE-LYASE 1-ACTIVATING ENZYME"/>
    <property type="match status" value="1"/>
</dbReference>
<dbReference type="AlphaFoldDB" id="A0A953M1T7"/>
<gene>
    <name evidence="8" type="primary">amrS</name>
    <name evidence="8" type="ORF">K8I29_08325</name>
</gene>
<dbReference type="InterPro" id="IPR016431">
    <property type="entry name" value="Pyrv-formate_lyase-activ_prd"/>
</dbReference>
<dbReference type="GO" id="GO:0003824">
    <property type="term" value="F:catalytic activity"/>
    <property type="evidence" value="ECO:0007669"/>
    <property type="project" value="InterPro"/>
</dbReference>
<evidence type="ECO:0000256" key="3">
    <source>
        <dbReference type="ARBA" id="ARBA00022723"/>
    </source>
</evidence>
<feature type="domain" description="Radical SAM core" evidence="7">
    <location>
        <begin position="67"/>
        <end position="281"/>
    </location>
</feature>
<dbReference type="CDD" id="cd01335">
    <property type="entry name" value="Radical_SAM"/>
    <property type="match status" value="1"/>
</dbReference>
<dbReference type="GO" id="GO:0046872">
    <property type="term" value="F:metal ion binding"/>
    <property type="evidence" value="ECO:0007669"/>
    <property type="project" value="UniProtKB-KW"/>
</dbReference>
<dbReference type="SMART" id="SM00729">
    <property type="entry name" value="Elp3"/>
    <property type="match status" value="1"/>
</dbReference>
<reference evidence="8" key="1">
    <citation type="journal article" date="2021" name="bioRxiv">
        <title>Unraveling nitrogen, sulfur and carbon metabolic pathways and microbial community transcriptional responses to substrate deprivation and toxicity stresses in a bioreactor mimicking anoxic brackish coastal sediment conditions.</title>
        <authorList>
            <person name="Martins P.D."/>
            <person name="Echeveste M.J."/>
            <person name="Arshad A."/>
            <person name="Kurth J."/>
            <person name="Ouboter H."/>
            <person name="Jetten M.S.M."/>
            <person name="Welte C.U."/>
        </authorList>
    </citation>
    <scope>NUCLEOTIDE SEQUENCE</scope>
    <source>
        <strain evidence="8">MAG_39</strain>
    </source>
</reference>
<dbReference type="InterPro" id="IPR027596">
    <property type="entry name" value="AmmeMemoSam_rS"/>
</dbReference>
<dbReference type="PROSITE" id="PS51918">
    <property type="entry name" value="RADICAL_SAM"/>
    <property type="match status" value="1"/>
</dbReference>
<dbReference type="Pfam" id="PF04055">
    <property type="entry name" value="Radical_SAM"/>
    <property type="match status" value="1"/>
</dbReference>
<keyword evidence="3 6" id="KW-0479">Metal-binding</keyword>
<dbReference type="PIRSF" id="PIRSF004869">
    <property type="entry name" value="PflX_prd"/>
    <property type="match status" value="1"/>
</dbReference>
<name>A0A953M1T7_9BACT</name>
<dbReference type="SFLD" id="SFLDS00029">
    <property type="entry name" value="Radical_SAM"/>
    <property type="match status" value="1"/>
</dbReference>
<organism evidence="8 9">
    <name type="scientific">Candidatus Nitrobium versatile</name>
    <dbReference type="NCBI Taxonomy" id="2884831"/>
    <lineage>
        <taxon>Bacteria</taxon>
        <taxon>Pseudomonadati</taxon>
        <taxon>Nitrospirota</taxon>
        <taxon>Nitrospiria</taxon>
        <taxon>Nitrospirales</taxon>
        <taxon>Nitrospiraceae</taxon>
        <taxon>Candidatus Nitrobium</taxon>
    </lineage>
</organism>